<comment type="caution">
    <text evidence="1">The sequence shown here is derived from an EMBL/GenBank/DDBJ whole genome shotgun (WGS) entry which is preliminary data.</text>
</comment>
<dbReference type="Proteomes" id="UP000807785">
    <property type="component" value="Unassembled WGS sequence"/>
</dbReference>
<dbReference type="AlphaFoldDB" id="A0A9D7E9W9"/>
<sequence>MSTTMIFRLRFLALLLALLLVAGCEQERVAYMIDGNSDHSLTLQREVKYPWSDKADLALVVARFPDCQRRHEMKPQPAASSKVSLYALGERSFALQQGKNWYVADTQNCTLQVVEPPNDGASGKLIGTWQKKDGSFSFVPAAAEPAG</sequence>
<protein>
    <submittedName>
        <fullName evidence="1">Uncharacterized protein</fullName>
    </submittedName>
</protein>
<evidence type="ECO:0000313" key="2">
    <source>
        <dbReference type="Proteomes" id="UP000807785"/>
    </source>
</evidence>
<gene>
    <name evidence="1" type="ORF">IPH26_21960</name>
</gene>
<proteinExistence type="predicted"/>
<name>A0A9D7E9W9_9PROT</name>
<dbReference type="EMBL" id="JADJEV010000005">
    <property type="protein sequence ID" value="MBK6975500.1"/>
    <property type="molecule type" value="Genomic_DNA"/>
</dbReference>
<accession>A0A9D7E9W9</accession>
<organism evidence="1 2">
    <name type="scientific">Candidatus Methylophosphatis roskildensis</name>
    <dbReference type="NCBI Taxonomy" id="2899263"/>
    <lineage>
        <taxon>Bacteria</taxon>
        <taxon>Pseudomonadati</taxon>
        <taxon>Pseudomonadota</taxon>
        <taxon>Betaproteobacteria</taxon>
        <taxon>Nitrosomonadales</taxon>
        <taxon>Sterolibacteriaceae</taxon>
        <taxon>Candidatus Methylophosphatis</taxon>
    </lineage>
</organism>
<evidence type="ECO:0000313" key="1">
    <source>
        <dbReference type="EMBL" id="MBK6975500.1"/>
    </source>
</evidence>
<reference evidence="1" key="1">
    <citation type="submission" date="2020-10" db="EMBL/GenBank/DDBJ databases">
        <title>Connecting structure to function with the recovery of over 1000 high-quality activated sludge metagenome-assembled genomes encoding full-length rRNA genes using long-read sequencing.</title>
        <authorList>
            <person name="Singleton C.M."/>
            <person name="Petriglieri F."/>
            <person name="Kristensen J.M."/>
            <person name="Kirkegaard R.H."/>
            <person name="Michaelsen T.Y."/>
            <person name="Andersen M.H."/>
            <person name="Karst S.M."/>
            <person name="Dueholm M.S."/>
            <person name="Nielsen P.H."/>
            <person name="Albertsen M."/>
        </authorList>
    </citation>
    <scope>NUCLEOTIDE SEQUENCE</scope>
    <source>
        <strain evidence="1">Bjer_18-Q3-R1-45_BAT3C.347</strain>
    </source>
</reference>